<dbReference type="AlphaFoldDB" id="A0AAD3H556"/>
<dbReference type="SUPFAM" id="SSF51430">
    <property type="entry name" value="NAD(P)-linked oxidoreductase"/>
    <property type="match status" value="1"/>
</dbReference>
<evidence type="ECO:0000259" key="1">
    <source>
        <dbReference type="Pfam" id="PF00248"/>
    </source>
</evidence>
<dbReference type="PANTHER" id="PTHR43312">
    <property type="entry name" value="D-THREO-ALDOSE 1-DEHYDROGENASE"/>
    <property type="match status" value="1"/>
</dbReference>
<organism evidence="2 3">
    <name type="scientific">Chaetoceros tenuissimus</name>
    <dbReference type="NCBI Taxonomy" id="426638"/>
    <lineage>
        <taxon>Eukaryota</taxon>
        <taxon>Sar</taxon>
        <taxon>Stramenopiles</taxon>
        <taxon>Ochrophyta</taxon>
        <taxon>Bacillariophyta</taxon>
        <taxon>Coscinodiscophyceae</taxon>
        <taxon>Chaetocerotophycidae</taxon>
        <taxon>Chaetocerotales</taxon>
        <taxon>Chaetocerotaceae</taxon>
        <taxon>Chaetoceros</taxon>
    </lineage>
</organism>
<keyword evidence="3" id="KW-1185">Reference proteome</keyword>
<dbReference type="Proteomes" id="UP001054902">
    <property type="component" value="Unassembled WGS sequence"/>
</dbReference>
<sequence length="601" mass="68239">MGSSILQKTLSRLSGGARNNSCTSNILVQTAKDAIQAAENEFRLKPKVVDPNSNDNTANQESIAVAKHFLEKTSPEFLHSFAAKDEDRLVKVGRSIVDLFDIDSDDSVLLTQGLTHIIESTQILSHIGPNTEIKVPTVRFGKTELQMPIVTLGTMRYQQTWGGSINDMEKIDAKGQENLLAIMRHAIKNLGINHIECARGYGSSELQTGAALQQLFKEGEVKREDLIIQTKVNAMNPKLFRETIEKSFAMLQVDYIDLFSFHGLNLQYHYDLIFNNPSGGENLMDIVNEYKAQGKIRHIGFSSHAQPKFIVKCIETDAFEYANVHYHAFGSYTASGGGDFGGNKEVVRLMKEKDMGIFVISPYDKGGRLYAPSKKLRSLTLPEFEPMTYGSMWLFGHQYFDEEHAPIHTFTVGAARPSDLDESVIAALQFNSNPTGYLEQIKIVSERLRAAEIESFGEQWVNSWWHGVPQCDTDNDMYQFGQIVWLHNVIKAWGMLDFAKDRYATFLGNMEKWDFTKPARENIAKMRGRWGYMPGLAYEPTKDYSDILRDVPEENKERVLEAIKFVHYHCSSSSEKQNDQILPEWEQALDMRPWTAFPERK</sequence>
<dbReference type="Pfam" id="PF00248">
    <property type="entry name" value="Aldo_ket_red"/>
    <property type="match status" value="1"/>
</dbReference>
<protein>
    <submittedName>
        <fullName evidence="2">Aldo/keto reductase</fullName>
    </submittedName>
</protein>
<dbReference type="EMBL" id="BLLK01000045">
    <property type="protein sequence ID" value="GFH51002.1"/>
    <property type="molecule type" value="Genomic_DNA"/>
</dbReference>
<evidence type="ECO:0000313" key="3">
    <source>
        <dbReference type="Proteomes" id="UP001054902"/>
    </source>
</evidence>
<evidence type="ECO:0000313" key="2">
    <source>
        <dbReference type="EMBL" id="GFH51002.1"/>
    </source>
</evidence>
<dbReference type="Gene3D" id="3.20.20.100">
    <property type="entry name" value="NADP-dependent oxidoreductase domain"/>
    <property type="match status" value="1"/>
</dbReference>
<dbReference type="PANTHER" id="PTHR43312:SF2">
    <property type="entry name" value="OXIDOREDUCTASE"/>
    <property type="match status" value="1"/>
</dbReference>
<feature type="domain" description="NADP-dependent oxidoreductase" evidence="1">
    <location>
        <begin position="151"/>
        <end position="366"/>
    </location>
</feature>
<reference evidence="2 3" key="1">
    <citation type="journal article" date="2021" name="Sci. Rep.">
        <title>The genome of the diatom Chaetoceros tenuissimus carries an ancient integrated fragment of an extant virus.</title>
        <authorList>
            <person name="Hongo Y."/>
            <person name="Kimura K."/>
            <person name="Takaki Y."/>
            <person name="Yoshida Y."/>
            <person name="Baba S."/>
            <person name="Kobayashi G."/>
            <person name="Nagasaki K."/>
            <person name="Hano T."/>
            <person name="Tomaru Y."/>
        </authorList>
    </citation>
    <scope>NUCLEOTIDE SEQUENCE [LARGE SCALE GENOMIC DNA]</scope>
    <source>
        <strain evidence="2 3">NIES-3715</strain>
    </source>
</reference>
<proteinExistence type="predicted"/>
<name>A0AAD3H556_9STRA</name>
<gene>
    <name evidence="2" type="ORF">CTEN210_07478</name>
</gene>
<accession>A0AAD3H556</accession>
<comment type="caution">
    <text evidence="2">The sequence shown here is derived from an EMBL/GenBank/DDBJ whole genome shotgun (WGS) entry which is preliminary data.</text>
</comment>
<dbReference type="InterPro" id="IPR036812">
    <property type="entry name" value="NAD(P)_OxRdtase_dom_sf"/>
</dbReference>
<dbReference type="InterPro" id="IPR053135">
    <property type="entry name" value="AKR2_Oxidoreductase"/>
</dbReference>
<dbReference type="InterPro" id="IPR023210">
    <property type="entry name" value="NADP_OxRdtase_dom"/>
</dbReference>